<name>A0A8E2DJ41_9APHY</name>
<feature type="transmembrane region" description="Helical" evidence="1">
    <location>
        <begin position="238"/>
        <end position="261"/>
    </location>
</feature>
<keyword evidence="1" id="KW-0812">Transmembrane</keyword>
<accession>A0A8E2DJ41</accession>
<dbReference type="AlphaFoldDB" id="A0A8E2DJ41"/>
<sequence length="331" mass="36415">MSLPLDPQIIQTQIVPNCGALVLAMAFSAVFYGITILQTYMYYDKYGGDSVWIKIFVAVLWLLDTAQMASVIDTVWFYVISNYGNPASLAIYASGVVAEIITTISIGLVVQSFFAMRVWLTSGDEIEHRRKVLIPTIIVALSFAQWGFGMYYAAVVQKTHQTSVLPKLAWAASTGLGCSIAGDFLITLTLCYNLHKSRSGVKKTDKLINVLIVYTVNTGLLTSMVATCAIILSNVFATSFWLLLPFCLVSKSYVNSALATLNAREKLRKMSASFTVGTRDAAQVEINQFRITKSTTVVHDGRDSTSDIHLHNLYATRDTKMPESILATDVV</sequence>
<keyword evidence="4" id="KW-1185">Reference proteome</keyword>
<organism evidence="3 4">
    <name type="scientific">Obba rivulosa</name>
    <dbReference type="NCBI Taxonomy" id="1052685"/>
    <lineage>
        <taxon>Eukaryota</taxon>
        <taxon>Fungi</taxon>
        <taxon>Dikarya</taxon>
        <taxon>Basidiomycota</taxon>
        <taxon>Agaricomycotina</taxon>
        <taxon>Agaricomycetes</taxon>
        <taxon>Polyporales</taxon>
        <taxon>Gelatoporiaceae</taxon>
        <taxon>Obba</taxon>
    </lineage>
</organism>
<protein>
    <recommendedName>
        <fullName evidence="2">DUF6534 domain-containing protein</fullName>
    </recommendedName>
</protein>
<keyword evidence="1" id="KW-1133">Transmembrane helix</keyword>
<feature type="transmembrane region" description="Helical" evidence="1">
    <location>
        <begin position="132"/>
        <end position="154"/>
    </location>
</feature>
<evidence type="ECO:0000259" key="2">
    <source>
        <dbReference type="Pfam" id="PF20152"/>
    </source>
</evidence>
<dbReference type="OrthoDB" id="2797442at2759"/>
<feature type="transmembrane region" description="Helical" evidence="1">
    <location>
        <begin position="174"/>
        <end position="195"/>
    </location>
</feature>
<gene>
    <name evidence="3" type="ORF">OBBRIDRAFT_794805</name>
</gene>
<dbReference type="Proteomes" id="UP000250043">
    <property type="component" value="Unassembled WGS sequence"/>
</dbReference>
<evidence type="ECO:0000313" key="3">
    <source>
        <dbReference type="EMBL" id="OCH88917.1"/>
    </source>
</evidence>
<reference evidence="3 4" key="1">
    <citation type="submission" date="2016-07" db="EMBL/GenBank/DDBJ databases">
        <title>Draft genome of the white-rot fungus Obba rivulosa 3A-2.</title>
        <authorList>
            <consortium name="DOE Joint Genome Institute"/>
            <person name="Miettinen O."/>
            <person name="Riley R."/>
            <person name="Acob R."/>
            <person name="Barry K."/>
            <person name="Cullen D."/>
            <person name="De Vries R."/>
            <person name="Hainaut M."/>
            <person name="Hatakka A."/>
            <person name="Henrissat B."/>
            <person name="Hilden K."/>
            <person name="Kuo R."/>
            <person name="Labutti K."/>
            <person name="Lipzen A."/>
            <person name="Makela M.R."/>
            <person name="Sandor L."/>
            <person name="Spatafora J.W."/>
            <person name="Grigoriev I.V."/>
            <person name="Hibbett D.S."/>
        </authorList>
    </citation>
    <scope>NUCLEOTIDE SEQUENCE [LARGE SCALE GENOMIC DNA]</scope>
    <source>
        <strain evidence="3 4">3A-2</strain>
    </source>
</reference>
<dbReference type="PANTHER" id="PTHR40465:SF1">
    <property type="entry name" value="DUF6534 DOMAIN-CONTAINING PROTEIN"/>
    <property type="match status" value="1"/>
</dbReference>
<feature type="transmembrane region" description="Helical" evidence="1">
    <location>
        <begin position="55"/>
        <end position="79"/>
    </location>
</feature>
<keyword evidence="1" id="KW-0472">Membrane</keyword>
<feature type="domain" description="DUF6534" evidence="2">
    <location>
        <begin position="179"/>
        <end position="265"/>
    </location>
</feature>
<dbReference type="Pfam" id="PF20152">
    <property type="entry name" value="DUF6534"/>
    <property type="match status" value="1"/>
</dbReference>
<feature type="transmembrane region" description="Helical" evidence="1">
    <location>
        <begin position="20"/>
        <end position="43"/>
    </location>
</feature>
<feature type="transmembrane region" description="Helical" evidence="1">
    <location>
        <begin position="91"/>
        <end position="120"/>
    </location>
</feature>
<dbReference type="PANTHER" id="PTHR40465">
    <property type="entry name" value="CHROMOSOME 1, WHOLE GENOME SHOTGUN SEQUENCE"/>
    <property type="match status" value="1"/>
</dbReference>
<evidence type="ECO:0000256" key="1">
    <source>
        <dbReference type="SAM" id="Phobius"/>
    </source>
</evidence>
<proteinExistence type="predicted"/>
<dbReference type="InterPro" id="IPR045339">
    <property type="entry name" value="DUF6534"/>
</dbReference>
<dbReference type="EMBL" id="KV722440">
    <property type="protein sequence ID" value="OCH88917.1"/>
    <property type="molecule type" value="Genomic_DNA"/>
</dbReference>
<evidence type="ECO:0000313" key="4">
    <source>
        <dbReference type="Proteomes" id="UP000250043"/>
    </source>
</evidence>
<feature type="transmembrane region" description="Helical" evidence="1">
    <location>
        <begin position="207"/>
        <end position="232"/>
    </location>
</feature>